<gene>
    <name evidence="1" type="ORF">V6N12_073987</name>
</gene>
<evidence type="ECO:0000313" key="2">
    <source>
        <dbReference type="Proteomes" id="UP001472677"/>
    </source>
</evidence>
<comment type="caution">
    <text evidence="1">The sequence shown here is derived from an EMBL/GenBank/DDBJ whole genome shotgun (WGS) entry which is preliminary data.</text>
</comment>
<reference evidence="1 2" key="1">
    <citation type="journal article" date="2024" name="G3 (Bethesda)">
        <title>Genome assembly of Hibiscus sabdariffa L. provides insights into metabolisms of medicinal natural products.</title>
        <authorList>
            <person name="Kim T."/>
        </authorList>
    </citation>
    <scope>NUCLEOTIDE SEQUENCE [LARGE SCALE GENOMIC DNA]</scope>
    <source>
        <strain evidence="1">TK-2024</strain>
        <tissue evidence="1">Old leaves</tissue>
    </source>
</reference>
<keyword evidence="2" id="KW-1185">Reference proteome</keyword>
<protein>
    <submittedName>
        <fullName evidence="1">Uncharacterized protein</fullName>
    </submittedName>
</protein>
<name>A0ABR1ZY91_9ROSI</name>
<proteinExistence type="predicted"/>
<evidence type="ECO:0000313" key="1">
    <source>
        <dbReference type="EMBL" id="KAK8485652.1"/>
    </source>
</evidence>
<accession>A0ABR1ZY91</accession>
<sequence>MEKNGSDFLSMALFNDQPPTLSIHLPDCPLSSPSVSSSVRCENIDDCYPYHSPKMVETGDLGSELLLEEM</sequence>
<dbReference type="EMBL" id="JBBPBM010001264">
    <property type="protein sequence ID" value="KAK8485652.1"/>
    <property type="molecule type" value="Genomic_DNA"/>
</dbReference>
<organism evidence="1 2">
    <name type="scientific">Hibiscus sabdariffa</name>
    <name type="common">roselle</name>
    <dbReference type="NCBI Taxonomy" id="183260"/>
    <lineage>
        <taxon>Eukaryota</taxon>
        <taxon>Viridiplantae</taxon>
        <taxon>Streptophyta</taxon>
        <taxon>Embryophyta</taxon>
        <taxon>Tracheophyta</taxon>
        <taxon>Spermatophyta</taxon>
        <taxon>Magnoliopsida</taxon>
        <taxon>eudicotyledons</taxon>
        <taxon>Gunneridae</taxon>
        <taxon>Pentapetalae</taxon>
        <taxon>rosids</taxon>
        <taxon>malvids</taxon>
        <taxon>Malvales</taxon>
        <taxon>Malvaceae</taxon>
        <taxon>Malvoideae</taxon>
        <taxon>Hibiscus</taxon>
    </lineage>
</organism>
<dbReference type="Proteomes" id="UP001472677">
    <property type="component" value="Unassembled WGS sequence"/>
</dbReference>